<protein>
    <submittedName>
        <fullName evidence="1">Uncharacterized protein</fullName>
    </submittedName>
</protein>
<reference evidence="1" key="1">
    <citation type="journal article" date="2014" name="Int. J. Syst. Evol. Microbiol.">
        <title>Complete genome sequence of Corynebacterium casei LMG S-19264T (=DSM 44701T), isolated from a smear-ripened cheese.</title>
        <authorList>
            <consortium name="US DOE Joint Genome Institute (JGI-PGF)"/>
            <person name="Walter F."/>
            <person name="Albersmeier A."/>
            <person name="Kalinowski J."/>
            <person name="Ruckert C."/>
        </authorList>
    </citation>
    <scope>NUCLEOTIDE SEQUENCE</scope>
    <source>
        <strain evidence="1">CGMCC 1.6293</strain>
    </source>
</reference>
<reference evidence="1" key="2">
    <citation type="submission" date="2020-09" db="EMBL/GenBank/DDBJ databases">
        <authorList>
            <person name="Sun Q."/>
            <person name="Zhou Y."/>
        </authorList>
    </citation>
    <scope>NUCLEOTIDE SEQUENCE</scope>
    <source>
        <strain evidence="1">CGMCC 1.6293</strain>
    </source>
</reference>
<gene>
    <name evidence="1" type="ORF">GCM10011534_16080</name>
</gene>
<name>A0A917SSZ8_9RHOB</name>
<proteinExistence type="predicted"/>
<dbReference type="EMBL" id="BMLF01000001">
    <property type="protein sequence ID" value="GGL94687.1"/>
    <property type="molecule type" value="Genomic_DNA"/>
</dbReference>
<keyword evidence="2" id="KW-1185">Reference proteome</keyword>
<organism evidence="1 2">
    <name type="scientific">Pseudooceanicola nanhaiensis</name>
    <dbReference type="NCBI Taxonomy" id="375761"/>
    <lineage>
        <taxon>Bacteria</taxon>
        <taxon>Pseudomonadati</taxon>
        <taxon>Pseudomonadota</taxon>
        <taxon>Alphaproteobacteria</taxon>
        <taxon>Rhodobacterales</taxon>
        <taxon>Paracoccaceae</taxon>
        <taxon>Pseudooceanicola</taxon>
    </lineage>
</organism>
<comment type="caution">
    <text evidence="1">The sequence shown here is derived from an EMBL/GenBank/DDBJ whole genome shotgun (WGS) entry which is preliminary data.</text>
</comment>
<dbReference type="AlphaFoldDB" id="A0A917SSZ8"/>
<evidence type="ECO:0000313" key="1">
    <source>
        <dbReference type="EMBL" id="GGL94687.1"/>
    </source>
</evidence>
<dbReference type="Proteomes" id="UP000649829">
    <property type="component" value="Unassembled WGS sequence"/>
</dbReference>
<evidence type="ECO:0000313" key="2">
    <source>
        <dbReference type="Proteomes" id="UP000649829"/>
    </source>
</evidence>
<accession>A0A917SSZ8</accession>
<sequence>MASGYNLLNLKENTEPLCKMVNPGGRSVHGCGAIPAAGPRGKALAALTLGLMQGVSALT</sequence>